<dbReference type="InterPro" id="IPR043751">
    <property type="entry name" value="DUF5696"/>
</dbReference>
<reference evidence="2 3" key="1">
    <citation type="submission" date="2021-03" db="EMBL/GenBank/DDBJ databases">
        <title>Paenibacillus artemisicola MWE-103 whole genome sequence.</title>
        <authorList>
            <person name="Ham Y.J."/>
        </authorList>
    </citation>
    <scope>NUCLEOTIDE SEQUENCE [LARGE SCALE GENOMIC DNA]</scope>
    <source>
        <strain evidence="2 3">MWE-103</strain>
    </source>
</reference>
<comment type="caution">
    <text evidence="2">The sequence shown here is derived from an EMBL/GenBank/DDBJ whole genome shotgun (WGS) entry which is preliminary data.</text>
</comment>
<evidence type="ECO:0008006" key="4">
    <source>
        <dbReference type="Google" id="ProtNLM"/>
    </source>
</evidence>
<gene>
    <name evidence="2" type="ORF">I8J29_30155</name>
</gene>
<evidence type="ECO:0000313" key="2">
    <source>
        <dbReference type="EMBL" id="MBO7748457.1"/>
    </source>
</evidence>
<sequence>MSTKAKRWLYYATVAVVLAGLVLLALPSIQRAVTRAQQELKPATADAAEATDDAEAGGDAADAAPPADAPSVDAQAPNQDPYEKVAETERLELMFRASDSAIAVKDKRNGHLWKSAVPLDEVNAEGNELWTASSQSIFHLTFTDPRLPALETQETNSALEKPKMKATPLEDGVSVSYELERLGIGFEMQFRLKDDALEVTVPGQSVKESENNWLMAISPLPFFGAATDHDKGYSVYPDGSGALSTFKTIHPEYLNPYRASVYGPDMINFNSFSRDMNAMLPIFGQKVGDNAFLGMITKGEYDARILFSPSGYLINLNRVASELVYRREYEAVKKDGNLAKKPEKNLLREDHTVRYVFLSGNDADYGHMAAAYRDYLVNEEGVQPRIKKGDPVPFGLDLLMGIKENRILFDRFIATTNYDEAKGIMEELRKQGVGAISANLLGWTDKGYLAYPSGNEPSSKLGGMSGLKALGDYAKKQGIQLYLQDDYVDAFKGVDGFSTRGDVVVGANHFAATDRYSETFLLSAGKQNRHFQSNVLDPLGKLPISGINFDGIGYQDYYDYNKDYPSTREGTAAHWTEMMAKSAKQFGGAASIGGNGYTLKYSSRLFGIPMEDSGYFFTDETIPLYQMVVHGLIPYSGDPQNLFYDPQLQYLKMVEYGYMPYYQFTMNDADDLKDTYYSDLFSSDYKSWAPQAIERYKEMNEKLRTVWSQAMTSHRKLAKDLYEVGYEDGTRVIVNYASAEARTEDGSVVPGKNFIVVPKGG</sequence>
<protein>
    <recommendedName>
        <fullName evidence="4">Glycosyl hydrolase family 101</fullName>
    </recommendedName>
</protein>
<dbReference type="Proteomes" id="UP000670947">
    <property type="component" value="Unassembled WGS sequence"/>
</dbReference>
<dbReference type="EMBL" id="JAGGDJ010000058">
    <property type="protein sequence ID" value="MBO7748457.1"/>
    <property type="molecule type" value="Genomic_DNA"/>
</dbReference>
<organism evidence="2 3">
    <name type="scientific">Paenibacillus artemisiicola</name>
    <dbReference type="NCBI Taxonomy" id="1172618"/>
    <lineage>
        <taxon>Bacteria</taxon>
        <taxon>Bacillati</taxon>
        <taxon>Bacillota</taxon>
        <taxon>Bacilli</taxon>
        <taxon>Bacillales</taxon>
        <taxon>Paenibacillaceae</taxon>
        <taxon>Paenibacillus</taxon>
    </lineage>
</organism>
<feature type="compositionally biased region" description="Low complexity" evidence="1">
    <location>
        <begin position="57"/>
        <end position="70"/>
    </location>
</feature>
<proteinExistence type="predicted"/>
<name>A0ABS3WJH4_9BACL</name>
<accession>A0ABS3WJH4</accession>
<feature type="region of interest" description="Disordered" evidence="1">
    <location>
        <begin position="40"/>
        <end position="81"/>
    </location>
</feature>
<evidence type="ECO:0000313" key="3">
    <source>
        <dbReference type="Proteomes" id="UP000670947"/>
    </source>
</evidence>
<keyword evidence="3" id="KW-1185">Reference proteome</keyword>
<dbReference type="RefSeq" id="WP_208851015.1">
    <property type="nucleotide sequence ID" value="NZ_JAGGDJ010000058.1"/>
</dbReference>
<dbReference type="Pfam" id="PF18952">
    <property type="entry name" value="DUF5696"/>
    <property type="match status" value="1"/>
</dbReference>
<evidence type="ECO:0000256" key="1">
    <source>
        <dbReference type="SAM" id="MobiDB-lite"/>
    </source>
</evidence>